<dbReference type="GeneID" id="92089707"/>
<comment type="caution">
    <text evidence="2">The sequence shown here is derived from an EMBL/GenBank/DDBJ whole genome shotgun (WGS) entry which is preliminary data.</text>
</comment>
<sequence>MAFPTKKDVDYFRESPKPTEKPDPKDVDYFDTAKLTSQGSELKMSESSVGQPKLFSAEFTFQELMTQFRAFLAKVAEAKLKAADDIICFTIHDLLTLYSDYIAFIETVTKNSQFAAQLADGISYYSSTIDYNRLIKESFGIDDDDSEAGKLYFSTDNVVKSPEEYNKHKDLISSMVQSLGLFEEVFTIFAEPSARGGVFTTDRRVWLPKLKKAYKKLNSPIFSHDNTAIFDHMSMISKLIADNQPASADAWDGGNLKGNEAFDANFAEFKSLPSRAPKNDTQRKDLLRSSARLLREACSDLQLDWKAVDIGWKTLVDPAQRPTYTRCHFKSPAFAAGKGTAGTPGHVRGILQAGSASTAKANTSKRRTAGGAEEEAPTYAAGASEAAKAKRATITRRTPLLPYRDATARDYKKDFATIVRGMSRGELRLQPRATSTTSPLDEPGPPQVLGELETLIGRARAEVQTWRGRTEAKALKAQRLAAFKLVYLCALAVRRAAGIAAMPGTPLGNETDPEGVWAVGGGWHRLDMHEQRVLRLEDWITHEQAWNEADDYVTRRYAGDAVAREAEARIRRRDKSIASWTRQIEAGRARVRELEMARGGKAAS</sequence>
<dbReference type="EMBL" id="JAQQWL010000005">
    <property type="protein sequence ID" value="KAK8074336.1"/>
    <property type="molecule type" value="Genomic_DNA"/>
</dbReference>
<gene>
    <name evidence="2" type="ORF">PG994_005235</name>
</gene>
<keyword evidence="3" id="KW-1185">Reference proteome</keyword>
<dbReference type="RefSeq" id="XP_066718811.1">
    <property type="nucleotide sequence ID" value="XM_066856644.1"/>
</dbReference>
<accession>A0ABR1VSW3</accession>
<evidence type="ECO:0000313" key="2">
    <source>
        <dbReference type="EMBL" id="KAK8074336.1"/>
    </source>
</evidence>
<evidence type="ECO:0000313" key="3">
    <source>
        <dbReference type="Proteomes" id="UP001480595"/>
    </source>
</evidence>
<dbReference type="Proteomes" id="UP001480595">
    <property type="component" value="Unassembled WGS sequence"/>
</dbReference>
<evidence type="ECO:0000256" key="1">
    <source>
        <dbReference type="SAM" id="MobiDB-lite"/>
    </source>
</evidence>
<reference evidence="2 3" key="1">
    <citation type="submission" date="2023-01" db="EMBL/GenBank/DDBJ databases">
        <title>Analysis of 21 Apiospora genomes using comparative genomics revels a genus with tremendous synthesis potential of carbohydrate active enzymes and secondary metabolites.</title>
        <authorList>
            <person name="Sorensen T."/>
        </authorList>
    </citation>
    <scope>NUCLEOTIDE SEQUENCE [LARGE SCALE GENOMIC DNA]</scope>
    <source>
        <strain evidence="2 3">CBS 135458</strain>
    </source>
</reference>
<feature type="region of interest" description="Disordered" evidence="1">
    <location>
        <begin position="355"/>
        <end position="377"/>
    </location>
</feature>
<proteinExistence type="predicted"/>
<name>A0ABR1VSW3_9PEZI</name>
<protein>
    <submittedName>
        <fullName evidence="2">Uncharacterized protein</fullName>
    </submittedName>
</protein>
<organism evidence="2 3">
    <name type="scientific">Apiospora phragmitis</name>
    <dbReference type="NCBI Taxonomy" id="2905665"/>
    <lineage>
        <taxon>Eukaryota</taxon>
        <taxon>Fungi</taxon>
        <taxon>Dikarya</taxon>
        <taxon>Ascomycota</taxon>
        <taxon>Pezizomycotina</taxon>
        <taxon>Sordariomycetes</taxon>
        <taxon>Xylariomycetidae</taxon>
        <taxon>Amphisphaeriales</taxon>
        <taxon>Apiosporaceae</taxon>
        <taxon>Apiospora</taxon>
    </lineage>
</organism>
<feature type="region of interest" description="Disordered" evidence="1">
    <location>
        <begin position="1"/>
        <end position="28"/>
    </location>
</feature>